<dbReference type="AlphaFoldDB" id="A0A9W8B6H9"/>
<dbReference type="EMBL" id="JANBQB010000007">
    <property type="protein sequence ID" value="KAJ1984995.1"/>
    <property type="molecule type" value="Genomic_DNA"/>
</dbReference>
<dbReference type="OrthoDB" id="3427at2759"/>
<reference evidence="1" key="1">
    <citation type="submission" date="2022-07" db="EMBL/GenBank/DDBJ databases">
        <title>Phylogenomic reconstructions and comparative analyses of Kickxellomycotina fungi.</title>
        <authorList>
            <person name="Reynolds N.K."/>
            <person name="Stajich J.E."/>
            <person name="Barry K."/>
            <person name="Grigoriev I.V."/>
            <person name="Crous P."/>
            <person name="Smith M.E."/>
        </authorList>
    </citation>
    <scope>NUCLEOTIDE SEQUENCE</scope>
    <source>
        <strain evidence="1">RSA 567</strain>
    </source>
</reference>
<keyword evidence="2" id="KW-1185">Reference proteome</keyword>
<proteinExistence type="predicted"/>
<name>A0A9W8B6H9_9FUNG</name>
<evidence type="ECO:0000313" key="2">
    <source>
        <dbReference type="Proteomes" id="UP001151582"/>
    </source>
</evidence>
<protein>
    <submittedName>
        <fullName evidence="1">Uncharacterized protein</fullName>
    </submittedName>
</protein>
<comment type="caution">
    <text evidence="1">The sequence shown here is derived from an EMBL/GenBank/DDBJ whole genome shotgun (WGS) entry which is preliminary data.</text>
</comment>
<evidence type="ECO:0000313" key="1">
    <source>
        <dbReference type="EMBL" id="KAJ1984995.1"/>
    </source>
</evidence>
<sequence>MRVATTQLAAVVGLVVLAIVPIQALHFYLQNKESKCFTEDLPKHTTVTGTLNIAGPSAKTSQHIGGIGCPAEGAAD</sequence>
<dbReference type="Proteomes" id="UP001151582">
    <property type="component" value="Unassembled WGS sequence"/>
</dbReference>
<gene>
    <name evidence="1" type="ORF">H4R34_000339</name>
</gene>
<accession>A0A9W8B6H9</accession>
<feature type="non-terminal residue" evidence="1">
    <location>
        <position position="76"/>
    </location>
</feature>
<organism evidence="1 2">
    <name type="scientific">Dimargaris verticillata</name>
    <dbReference type="NCBI Taxonomy" id="2761393"/>
    <lineage>
        <taxon>Eukaryota</taxon>
        <taxon>Fungi</taxon>
        <taxon>Fungi incertae sedis</taxon>
        <taxon>Zoopagomycota</taxon>
        <taxon>Kickxellomycotina</taxon>
        <taxon>Dimargaritomycetes</taxon>
        <taxon>Dimargaritales</taxon>
        <taxon>Dimargaritaceae</taxon>
        <taxon>Dimargaris</taxon>
    </lineage>
</organism>